<dbReference type="AlphaFoldDB" id="A0A427AXM6"/>
<accession>A0A427AXM6</accession>
<evidence type="ECO:0000256" key="1">
    <source>
        <dbReference type="ARBA" id="ARBA00022790"/>
    </source>
</evidence>
<dbReference type="Proteomes" id="UP000287651">
    <property type="component" value="Unassembled WGS sequence"/>
</dbReference>
<comment type="caution">
    <text evidence="2">The sequence shown here is derived from an EMBL/GenBank/DDBJ whole genome shotgun (WGS) entry which is preliminary data.</text>
</comment>
<reference evidence="2 3" key="1">
    <citation type="journal article" date="2014" name="Agronomy (Basel)">
        <title>A Draft Genome Sequence for Ensete ventricosum, the Drought-Tolerant Tree Against Hunger.</title>
        <authorList>
            <person name="Harrison J."/>
            <person name="Moore K.A."/>
            <person name="Paszkiewicz K."/>
            <person name="Jones T."/>
            <person name="Grant M."/>
            <person name="Ambacheew D."/>
            <person name="Muzemil S."/>
            <person name="Studholme D.J."/>
        </authorList>
    </citation>
    <scope>NUCLEOTIDE SEQUENCE [LARGE SCALE GENOMIC DNA]</scope>
</reference>
<proteinExistence type="predicted"/>
<evidence type="ECO:0000313" key="2">
    <source>
        <dbReference type="EMBL" id="RRT81000.1"/>
    </source>
</evidence>
<evidence type="ECO:0008006" key="4">
    <source>
        <dbReference type="Google" id="ProtNLM"/>
    </source>
</evidence>
<dbReference type="PANTHER" id="PTHR15350:SF5">
    <property type="entry name" value="COP9 SIGNALOSOME COMPLEX SUBUNIT 7"/>
    <property type="match status" value="1"/>
</dbReference>
<keyword evidence="1" id="KW-0736">Signalosome</keyword>
<evidence type="ECO:0000313" key="3">
    <source>
        <dbReference type="Proteomes" id="UP000287651"/>
    </source>
</evidence>
<organism evidence="2 3">
    <name type="scientific">Ensete ventricosum</name>
    <name type="common">Abyssinian banana</name>
    <name type="synonym">Musa ensete</name>
    <dbReference type="NCBI Taxonomy" id="4639"/>
    <lineage>
        <taxon>Eukaryota</taxon>
        <taxon>Viridiplantae</taxon>
        <taxon>Streptophyta</taxon>
        <taxon>Embryophyta</taxon>
        <taxon>Tracheophyta</taxon>
        <taxon>Spermatophyta</taxon>
        <taxon>Magnoliopsida</taxon>
        <taxon>Liliopsida</taxon>
        <taxon>Zingiberales</taxon>
        <taxon>Musaceae</taxon>
        <taxon>Ensete</taxon>
    </lineage>
</organism>
<sequence length="93" mass="10240">MDMERKQSELIDHFVKQATALDAAAPLADLILEATAHTSLFAFSEIFSVPNLAKLKGTQYASSLDVLRLFACGTWSDYKCKGLPLAWHLVGQI</sequence>
<name>A0A427AXM6_ENSVE</name>
<dbReference type="EMBL" id="AMZH03001016">
    <property type="protein sequence ID" value="RRT81000.1"/>
    <property type="molecule type" value="Genomic_DNA"/>
</dbReference>
<dbReference type="InterPro" id="IPR045237">
    <property type="entry name" value="COPS7/eIF3m"/>
</dbReference>
<dbReference type="GO" id="GO:0008180">
    <property type="term" value="C:COP9 signalosome"/>
    <property type="evidence" value="ECO:0007669"/>
    <property type="project" value="UniProtKB-KW"/>
</dbReference>
<dbReference type="PANTHER" id="PTHR15350">
    <property type="entry name" value="COP9 SIGNALOSOME COMPLEX SUBUNIT 7/DENDRITIC CELL PROTEIN GA17"/>
    <property type="match status" value="1"/>
</dbReference>
<protein>
    <recommendedName>
        <fullName evidence="4">COP9 signalosome complex subunit 7</fullName>
    </recommendedName>
</protein>
<gene>
    <name evidence="2" type="ORF">B296_00001496</name>
</gene>